<name>A0A8J3N6Q3_9CHLR</name>
<organism evidence="1 2">
    <name type="scientific">Reticulibacter mediterranei</name>
    <dbReference type="NCBI Taxonomy" id="2778369"/>
    <lineage>
        <taxon>Bacteria</taxon>
        <taxon>Bacillati</taxon>
        <taxon>Chloroflexota</taxon>
        <taxon>Ktedonobacteria</taxon>
        <taxon>Ktedonobacterales</taxon>
        <taxon>Reticulibacteraceae</taxon>
        <taxon>Reticulibacter</taxon>
    </lineage>
</organism>
<evidence type="ECO:0000313" key="1">
    <source>
        <dbReference type="EMBL" id="GHP00598.1"/>
    </source>
</evidence>
<sequence>MTRDEYVSLRYDASADPEGVVDMPDGTSMTVLLFTRDGYATYGIPANEQGKTGPFHWRPYPHQYWKQITSLQQQR</sequence>
<keyword evidence="2" id="KW-1185">Reference proteome</keyword>
<dbReference type="EMBL" id="BNJK01000003">
    <property type="protein sequence ID" value="GHP00598.1"/>
    <property type="molecule type" value="Genomic_DNA"/>
</dbReference>
<evidence type="ECO:0000313" key="2">
    <source>
        <dbReference type="Proteomes" id="UP000597444"/>
    </source>
</evidence>
<proteinExistence type="predicted"/>
<accession>A0A8J3N6Q3</accession>
<gene>
    <name evidence="1" type="ORF">KSF_106450</name>
</gene>
<dbReference type="Proteomes" id="UP000597444">
    <property type="component" value="Unassembled WGS sequence"/>
</dbReference>
<dbReference type="AlphaFoldDB" id="A0A8J3N6Q3"/>
<protein>
    <submittedName>
        <fullName evidence="1">Uncharacterized protein</fullName>
    </submittedName>
</protein>
<dbReference type="RefSeq" id="WP_220211190.1">
    <property type="nucleotide sequence ID" value="NZ_BNJK01000003.1"/>
</dbReference>
<reference evidence="1" key="1">
    <citation type="submission" date="2020-10" db="EMBL/GenBank/DDBJ databases">
        <title>Taxonomic study of unclassified bacteria belonging to the class Ktedonobacteria.</title>
        <authorList>
            <person name="Yabe S."/>
            <person name="Wang C.M."/>
            <person name="Zheng Y."/>
            <person name="Sakai Y."/>
            <person name="Cavaletti L."/>
            <person name="Monciardini P."/>
            <person name="Donadio S."/>
        </authorList>
    </citation>
    <scope>NUCLEOTIDE SEQUENCE</scope>
    <source>
        <strain evidence="1">ID150040</strain>
    </source>
</reference>
<comment type="caution">
    <text evidence="1">The sequence shown here is derived from an EMBL/GenBank/DDBJ whole genome shotgun (WGS) entry which is preliminary data.</text>
</comment>